<accession>A0A8X6VVQ1</accession>
<dbReference type="AlphaFoldDB" id="A0A8X6VVQ1"/>
<evidence type="ECO:0000313" key="1">
    <source>
        <dbReference type="EMBL" id="GFY23408.1"/>
    </source>
</evidence>
<comment type="caution">
    <text evidence="1">The sequence shown here is derived from an EMBL/GenBank/DDBJ whole genome shotgun (WGS) entry which is preliminary data.</text>
</comment>
<name>A0A8X6VVQ1_TRICX</name>
<evidence type="ECO:0000313" key="2">
    <source>
        <dbReference type="Proteomes" id="UP000887159"/>
    </source>
</evidence>
<dbReference type="Proteomes" id="UP000887159">
    <property type="component" value="Unassembled WGS sequence"/>
</dbReference>
<dbReference type="EMBL" id="BMAU01021363">
    <property type="protein sequence ID" value="GFY23408.1"/>
    <property type="molecule type" value="Genomic_DNA"/>
</dbReference>
<gene>
    <name evidence="1" type="ORF">TNCV_3941041</name>
</gene>
<reference evidence="1" key="1">
    <citation type="submission" date="2020-08" db="EMBL/GenBank/DDBJ databases">
        <title>Multicomponent nature underlies the extraordinary mechanical properties of spider dragline silk.</title>
        <authorList>
            <person name="Kono N."/>
            <person name="Nakamura H."/>
            <person name="Mori M."/>
            <person name="Yoshida Y."/>
            <person name="Ohtoshi R."/>
            <person name="Malay A.D."/>
            <person name="Moran D.A.P."/>
            <person name="Tomita M."/>
            <person name="Numata K."/>
            <person name="Arakawa K."/>
        </authorList>
    </citation>
    <scope>NUCLEOTIDE SEQUENCE</scope>
</reference>
<organism evidence="1 2">
    <name type="scientific">Trichonephila clavipes</name>
    <name type="common">Golden silk orbweaver</name>
    <name type="synonym">Nephila clavipes</name>
    <dbReference type="NCBI Taxonomy" id="2585209"/>
    <lineage>
        <taxon>Eukaryota</taxon>
        <taxon>Metazoa</taxon>
        <taxon>Ecdysozoa</taxon>
        <taxon>Arthropoda</taxon>
        <taxon>Chelicerata</taxon>
        <taxon>Arachnida</taxon>
        <taxon>Araneae</taxon>
        <taxon>Araneomorphae</taxon>
        <taxon>Entelegynae</taxon>
        <taxon>Araneoidea</taxon>
        <taxon>Nephilidae</taxon>
        <taxon>Trichonephila</taxon>
    </lineage>
</organism>
<sequence length="80" mass="9515">MWAGRLYRRNEDRCCKEIFLAKPMGNKPPGKPLLRWVDWIENDLNILMIKNWKTVAQSRGARIRILEKARVKVVEPLKKK</sequence>
<keyword evidence="2" id="KW-1185">Reference proteome</keyword>
<protein>
    <submittedName>
        <fullName evidence="1">Uncharacterized protein</fullName>
    </submittedName>
</protein>
<proteinExistence type="predicted"/>